<feature type="region of interest" description="Disordered" evidence="1">
    <location>
        <begin position="1"/>
        <end position="23"/>
    </location>
</feature>
<evidence type="ECO:0000256" key="1">
    <source>
        <dbReference type="SAM" id="MobiDB-lite"/>
    </source>
</evidence>
<sequence length="211" mass="23096">MDLSHREIVSSKSVKEENPIAEPSTPYLDSLVANLSVIADDIDKSTTDNVQRNEEIPRADEFMVQSEPKSMVNTSGDCVGKIIESSLNKALPVTTISDAEHGDAINNDAVRNQGLSLHYEIPLALHFMSVGNNQASSLEPKFRLHRDNLLVEITVVPLTGSIQACLSCVRRNVSMQSRPLKPLNMNHCTVATQLPPPKPPDCALLNPLHIT</sequence>
<accession>A0A2K3NGR6</accession>
<protein>
    <submittedName>
        <fullName evidence="2">Uncharacterized protein</fullName>
    </submittedName>
</protein>
<dbReference type="Proteomes" id="UP000236291">
    <property type="component" value="Unassembled WGS sequence"/>
</dbReference>
<evidence type="ECO:0000313" key="3">
    <source>
        <dbReference type="Proteomes" id="UP000236291"/>
    </source>
</evidence>
<organism evidence="2 3">
    <name type="scientific">Trifolium pratense</name>
    <name type="common">Red clover</name>
    <dbReference type="NCBI Taxonomy" id="57577"/>
    <lineage>
        <taxon>Eukaryota</taxon>
        <taxon>Viridiplantae</taxon>
        <taxon>Streptophyta</taxon>
        <taxon>Embryophyta</taxon>
        <taxon>Tracheophyta</taxon>
        <taxon>Spermatophyta</taxon>
        <taxon>Magnoliopsida</taxon>
        <taxon>eudicotyledons</taxon>
        <taxon>Gunneridae</taxon>
        <taxon>Pentapetalae</taxon>
        <taxon>rosids</taxon>
        <taxon>fabids</taxon>
        <taxon>Fabales</taxon>
        <taxon>Fabaceae</taxon>
        <taxon>Papilionoideae</taxon>
        <taxon>50 kb inversion clade</taxon>
        <taxon>NPAAA clade</taxon>
        <taxon>Hologalegina</taxon>
        <taxon>IRL clade</taxon>
        <taxon>Trifolieae</taxon>
        <taxon>Trifolium</taxon>
    </lineage>
</organism>
<comment type="caution">
    <text evidence="2">The sequence shown here is derived from an EMBL/GenBank/DDBJ whole genome shotgun (WGS) entry which is preliminary data.</text>
</comment>
<proteinExistence type="predicted"/>
<feature type="compositionally biased region" description="Basic and acidic residues" evidence="1">
    <location>
        <begin position="1"/>
        <end position="18"/>
    </location>
</feature>
<name>A0A2K3NGR6_TRIPR</name>
<evidence type="ECO:0000313" key="2">
    <source>
        <dbReference type="EMBL" id="PNY02220.1"/>
    </source>
</evidence>
<dbReference type="AlphaFoldDB" id="A0A2K3NGR6"/>
<gene>
    <name evidence="2" type="ORF">L195_g025525</name>
</gene>
<dbReference type="ExpressionAtlas" id="A0A2K3NGR6">
    <property type="expression patterns" value="baseline"/>
</dbReference>
<reference evidence="2 3" key="2">
    <citation type="journal article" date="2017" name="Front. Plant Sci.">
        <title>Gene Classification and Mining of Molecular Markers Useful in Red Clover (Trifolium pratense) Breeding.</title>
        <authorList>
            <person name="Istvanek J."/>
            <person name="Dluhosova J."/>
            <person name="Dluhos P."/>
            <person name="Patkova L."/>
            <person name="Nedelnik J."/>
            <person name="Repkova J."/>
        </authorList>
    </citation>
    <scope>NUCLEOTIDE SEQUENCE [LARGE SCALE GENOMIC DNA]</scope>
    <source>
        <strain evidence="3">cv. Tatra</strain>
        <tissue evidence="2">Young leaves</tissue>
    </source>
</reference>
<dbReference type="EMBL" id="ASHM01021068">
    <property type="protein sequence ID" value="PNY02220.1"/>
    <property type="molecule type" value="Genomic_DNA"/>
</dbReference>
<reference evidence="2 3" key="1">
    <citation type="journal article" date="2014" name="Am. J. Bot.">
        <title>Genome assembly and annotation for red clover (Trifolium pratense; Fabaceae).</title>
        <authorList>
            <person name="Istvanek J."/>
            <person name="Jaros M."/>
            <person name="Krenek A."/>
            <person name="Repkova J."/>
        </authorList>
    </citation>
    <scope>NUCLEOTIDE SEQUENCE [LARGE SCALE GENOMIC DNA]</scope>
    <source>
        <strain evidence="3">cv. Tatra</strain>
        <tissue evidence="2">Young leaves</tissue>
    </source>
</reference>